<feature type="compositionally biased region" description="Basic and acidic residues" evidence="1">
    <location>
        <begin position="513"/>
        <end position="540"/>
    </location>
</feature>
<reference evidence="4" key="1">
    <citation type="journal article" date="2023" name="Mol. Phylogenet. Evol.">
        <title>Genome-scale phylogeny and comparative genomics of the fungal order Sordariales.</title>
        <authorList>
            <person name="Hensen N."/>
            <person name="Bonometti L."/>
            <person name="Westerberg I."/>
            <person name="Brannstrom I.O."/>
            <person name="Guillou S."/>
            <person name="Cros-Aarteil S."/>
            <person name="Calhoun S."/>
            <person name="Haridas S."/>
            <person name="Kuo A."/>
            <person name="Mondo S."/>
            <person name="Pangilinan J."/>
            <person name="Riley R."/>
            <person name="LaButti K."/>
            <person name="Andreopoulos B."/>
            <person name="Lipzen A."/>
            <person name="Chen C."/>
            <person name="Yan M."/>
            <person name="Daum C."/>
            <person name="Ng V."/>
            <person name="Clum A."/>
            <person name="Steindorff A."/>
            <person name="Ohm R.A."/>
            <person name="Martin F."/>
            <person name="Silar P."/>
            <person name="Natvig D.O."/>
            <person name="Lalanne C."/>
            <person name="Gautier V."/>
            <person name="Ament-Velasquez S.L."/>
            <person name="Kruys A."/>
            <person name="Hutchinson M.I."/>
            <person name="Powell A.J."/>
            <person name="Barry K."/>
            <person name="Miller A.N."/>
            <person name="Grigoriev I.V."/>
            <person name="Debuchy R."/>
            <person name="Gladieux P."/>
            <person name="Hiltunen Thoren M."/>
            <person name="Johannesson H."/>
        </authorList>
    </citation>
    <scope>NUCLEOTIDE SEQUENCE [LARGE SCALE GENOMIC DNA]</scope>
    <source>
        <strain evidence="4">CBS 340.73</strain>
    </source>
</reference>
<keyword evidence="2" id="KW-0472">Membrane</keyword>
<evidence type="ECO:0000313" key="3">
    <source>
        <dbReference type="EMBL" id="KAK3934452.1"/>
    </source>
</evidence>
<dbReference type="EMBL" id="MU853989">
    <property type="protein sequence ID" value="KAK3934452.1"/>
    <property type="molecule type" value="Genomic_DNA"/>
</dbReference>
<dbReference type="AlphaFoldDB" id="A0AAN6MYY4"/>
<dbReference type="Proteomes" id="UP001303473">
    <property type="component" value="Unassembled WGS sequence"/>
</dbReference>
<gene>
    <name evidence="3" type="ORF">QBC46DRAFT_76783</name>
</gene>
<keyword evidence="2" id="KW-0812">Transmembrane</keyword>
<comment type="caution">
    <text evidence="3">The sequence shown here is derived from an EMBL/GenBank/DDBJ whole genome shotgun (WGS) entry which is preliminary data.</text>
</comment>
<keyword evidence="4" id="KW-1185">Reference proteome</keyword>
<evidence type="ECO:0000256" key="2">
    <source>
        <dbReference type="SAM" id="Phobius"/>
    </source>
</evidence>
<feature type="transmembrane region" description="Helical" evidence="2">
    <location>
        <begin position="20"/>
        <end position="45"/>
    </location>
</feature>
<protein>
    <submittedName>
        <fullName evidence="3">Uncharacterized protein</fullName>
    </submittedName>
</protein>
<accession>A0AAN6MYY4</accession>
<feature type="region of interest" description="Disordered" evidence="1">
    <location>
        <begin position="214"/>
        <end position="249"/>
    </location>
</feature>
<name>A0AAN6MYY4_9PEZI</name>
<evidence type="ECO:0000313" key="4">
    <source>
        <dbReference type="Proteomes" id="UP001303473"/>
    </source>
</evidence>
<evidence type="ECO:0000256" key="1">
    <source>
        <dbReference type="SAM" id="MobiDB-lite"/>
    </source>
</evidence>
<keyword evidence="2" id="KW-1133">Transmembrane helix</keyword>
<feature type="compositionally biased region" description="Low complexity" evidence="1">
    <location>
        <begin position="468"/>
        <end position="486"/>
    </location>
</feature>
<organism evidence="3 4">
    <name type="scientific">Diplogelasinospora grovesii</name>
    <dbReference type="NCBI Taxonomy" id="303347"/>
    <lineage>
        <taxon>Eukaryota</taxon>
        <taxon>Fungi</taxon>
        <taxon>Dikarya</taxon>
        <taxon>Ascomycota</taxon>
        <taxon>Pezizomycotina</taxon>
        <taxon>Sordariomycetes</taxon>
        <taxon>Sordariomycetidae</taxon>
        <taxon>Sordariales</taxon>
        <taxon>Diplogelasinosporaceae</taxon>
        <taxon>Diplogelasinospora</taxon>
    </lineage>
</organism>
<proteinExistence type="predicted"/>
<sequence>MLHNNLQRLTGWSARGSRNIHLYIPGFSALELILHLSVIIFYLLVTLAQFFDLALWYIMASVEPRLCQAKLDENPSVAKTWIRDVHKYLGVSDPSSIRLSGLQSWKLGGSKGGSDPSGSKLGYEHFLHFRALVVRHTAEKFDLHSHVSQTYDDAAGKMMESWQELKRYLDMVSNSDPDIEVDGLGLFSSAKITQNQVLIEPYKGVLKASAIPIADEGDDQQPTETPIKRPRQTDTQVNYRKPPRHDGIDASDEMIVNQAIIEYLAAISRHWMRAFELVEDSPSKGARQSPKNGSERTLARWTIERNRFHIKERVRNDDAIQGTIVSSISNQRKFEKRDGVKKYIQLLETQTDGHLYHTAEQEVLAIVEAKKRTRDAGRGGRVKIEWQEAAEIVAWLNLRLRTEREEGHLGKGLAGDRQKRRGLLEAPDGRYRSLLVAQDREEIHLVVAEWDRYYEYYALEGMLPQTKPSRSPPAVAGPSSVAAVPSKPAPVTPVKKNTVKNLGDRLMCMDLGTRNDSKKKTKDSQRQRASDSESDSDRSRYGVGWNELDETDKPSVGFLTLNVYGPFQTTDKHQMEMLSKNLLGLSMHLADVPNNVVKEYLRELEDSRSS</sequence>
<feature type="region of interest" description="Disordered" evidence="1">
    <location>
        <begin position="466"/>
        <end position="546"/>
    </location>
</feature>